<feature type="transmembrane region" description="Helical" evidence="1">
    <location>
        <begin position="51"/>
        <end position="76"/>
    </location>
</feature>
<proteinExistence type="predicted"/>
<dbReference type="AlphaFoldDB" id="A0A0A7I7N5"/>
<name>A0A0A7I7N5_9BIFI</name>
<dbReference type="Proteomes" id="UP000030625">
    <property type="component" value="Chromosome"/>
</dbReference>
<dbReference type="InterPro" id="IPR021354">
    <property type="entry name" value="DUF2975"/>
</dbReference>
<keyword evidence="1" id="KW-1133">Transmembrane helix</keyword>
<evidence type="ECO:0008006" key="4">
    <source>
        <dbReference type="Google" id="ProtNLM"/>
    </source>
</evidence>
<dbReference type="EMBL" id="CP007456">
    <property type="protein sequence ID" value="AIZ14824.1"/>
    <property type="molecule type" value="Genomic_DNA"/>
</dbReference>
<keyword evidence="1" id="KW-0812">Transmembrane</keyword>
<keyword evidence="1" id="KW-0472">Membrane</keyword>
<protein>
    <recommendedName>
        <fullName evidence="4">DUF2975 domain-containing protein</fullName>
    </recommendedName>
</protein>
<feature type="transmembrane region" description="Helical" evidence="1">
    <location>
        <begin position="96"/>
        <end position="116"/>
    </location>
</feature>
<accession>A0A0A7I7N5</accession>
<dbReference type="HOGENOM" id="CLU_1515030_0_0_11"/>
<organism evidence="2 3">
    <name type="scientific">Bifidobacterium catenulatum PV20-2</name>
    <dbReference type="NCBI Taxonomy" id="1447716"/>
    <lineage>
        <taxon>Bacteria</taxon>
        <taxon>Bacillati</taxon>
        <taxon>Actinomycetota</taxon>
        <taxon>Actinomycetes</taxon>
        <taxon>Bifidobacteriales</taxon>
        <taxon>Bifidobacteriaceae</taxon>
        <taxon>Bifidobacterium</taxon>
    </lineage>
</organism>
<evidence type="ECO:0000256" key="1">
    <source>
        <dbReference type="SAM" id="Phobius"/>
    </source>
</evidence>
<gene>
    <name evidence="2" type="ORF">AH68_06995</name>
</gene>
<evidence type="ECO:0000313" key="3">
    <source>
        <dbReference type="Proteomes" id="UP000030625"/>
    </source>
</evidence>
<evidence type="ECO:0000313" key="2">
    <source>
        <dbReference type="EMBL" id="AIZ14824.1"/>
    </source>
</evidence>
<dbReference type="Pfam" id="PF11188">
    <property type="entry name" value="DUF2975"/>
    <property type="match status" value="1"/>
</dbReference>
<dbReference type="KEGG" id="bka:AH68_06995"/>
<dbReference type="OrthoDB" id="3240470at2"/>
<reference evidence="2 3" key="1">
    <citation type="journal article" date="2015" name="Genome Announc.">
        <title>Complete and Assembled Genome Sequence of Bifidobacterium kashiwanohense PV20-2, Isolated from the Feces of an Anemic Kenyan Infant.</title>
        <authorList>
            <person name="Vazquez-Gutierrez P."/>
            <person name="Lacroix C."/>
            <person name="Chassard C."/>
            <person name="Klumpp J."/>
            <person name="Jans C."/>
            <person name="Stevens M.J."/>
        </authorList>
    </citation>
    <scope>NUCLEOTIDE SEQUENCE [LARGE SCALE GENOMIC DNA]</scope>
    <source>
        <strain evidence="2 3">PV20-2</strain>
    </source>
</reference>
<sequence>MSNSAAKRSMVIDVLRVLIVIIAICCLGLQVSAIAASAVVASRYAGADSMHWLYAVAAVLIVSCFEFALIPLWRLLSLVEKRDVFSGKAMRWVNHILIYAGIEGILVLAVMIGQIWLSPSRFLMAAIGVDEQMFPYVVLAVGAATLLLIAAFELLMVVMRSLLMQAIEQRDELAVVI</sequence>
<dbReference type="STRING" id="1447716.AH68_06995"/>
<feature type="transmembrane region" description="Helical" evidence="1">
    <location>
        <begin position="136"/>
        <end position="158"/>
    </location>
</feature>